<dbReference type="GO" id="GO:0016020">
    <property type="term" value="C:membrane"/>
    <property type="evidence" value="ECO:0007669"/>
    <property type="project" value="InterPro"/>
</dbReference>
<sequence>MSMVEQTARVAAPAALALFAVLGAVMGNRPVMVGLGVAGAVAALAGILAWERTTGWPLAAALALTTAGLVVLGHAESSNLVWMGLCVAAAWVALTSELLVTVTAGVVLGTTVVSEWIQQTEEAGWAAWLVGTAFTVVACTFARGLRMTVEQLREAQHQLAEQSRAEERNRVAAEVHDVVGHALTVSLLHISSARLALDDEPEEASRALVEAERLTRDSLDEVRASVGLMRTDTPGELAPLPGATAIPDLVESFRRAGSTVELTVVGELGAVGPARGLAAYRIVQEALTNATRHAPGEPVTVQISVAERETRVAVRNDGAVDPSPAAGSGLRGMRDRAAGVGGRLSAGALEGAARRGWLVEAVLPS</sequence>
<feature type="transmembrane region" description="Helical" evidence="9">
    <location>
        <begin position="80"/>
        <end position="113"/>
    </location>
</feature>
<protein>
    <recommendedName>
        <fullName evidence="2">histidine kinase</fullName>
        <ecNumber evidence="2">2.7.13.3</ecNumber>
    </recommendedName>
</protein>
<evidence type="ECO:0000313" key="11">
    <source>
        <dbReference type="EMBL" id="CAA9352535.1"/>
    </source>
</evidence>
<organism evidence="11">
    <name type="scientific">uncultured Nocardioidaceae bacterium</name>
    <dbReference type="NCBI Taxonomy" id="253824"/>
    <lineage>
        <taxon>Bacteria</taxon>
        <taxon>Bacillati</taxon>
        <taxon>Actinomycetota</taxon>
        <taxon>Actinomycetes</taxon>
        <taxon>Propionibacteriales</taxon>
        <taxon>Nocardioidaceae</taxon>
        <taxon>environmental samples</taxon>
    </lineage>
</organism>
<feature type="transmembrane region" description="Helical" evidence="9">
    <location>
        <begin position="56"/>
        <end position="73"/>
    </location>
</feature>
<dbReference type="InterPro" id="IPR036890">
    <property type="entry name" value="HATPase_C_sf"/>
</dbReference>
<keyword evidence="9" id="KW-1133">Transmembrane helix</keyword>
<evidence type="ECO:0000256" key="2">
    <source>
        <dbReference type="ARBA" id="ARBA00012438"/>
    </source>
</evidence>
<dbReference type="EMBL" id="CADCUF010000268">
    <property type="protein sequence ID" value="CAA9352535.1"/>
    <property type="molecule type" value="Genomic_DNA"/>
</dbReference>
<proteinExistence type="predicted"/>
<dbReference type="AlphaFoldDB" id="A0A6J4M8F5"/>
<keyword evidence="9" id="KW-0472">Membrane</keyword>
<reference evidence="11" key="1">
    <citation type="submission" date="2020-02" db="EMBL/GenBank/DDBJ databases">
        <authorList>
            <person name="Meier V. D."/>
        </authorList>
    </citation>
    <scope>NUCLEOTIDE SEQUENCE</scope>
    <source>
        <strain evidence="11">AVDCRST_MAG24</strain>
    </source>
</reference>
<comment type="catalytic activity">
    <reaction evidence="1">
        <text>ATP + protein L-histidine = ADP + protein N-phospho-L-histidine.</text>
        <dbReference type="EC" id="2.7.13.3"/>
    </reaction>
</comment>
<evidence type="ECO:0000256" key="9">
    <source>
        <dbReference type="SAM" id="Phobius"/>
    </source>
</evidence>
<dbReference type="SUPFAM" id="SSF55874">
    <property type="entry name" value="ATPase domain of HSP90 chaperone/DNA topoisomerase II/histidine kinase"/>
    <property type="match status" value="1"/>
</dbReference>
<dbReference type="GO" id="GO:0005524">
    <property type="term" value="F:ATP binding"/>
    <property type="evidence" value="ECO:0007669"/>
    <property type="project" value="UniProtKB-KW"/>
</dbReference>
<keyword evidence="8" id="KW-0902">Two-component regulatory system</keyword>
<feature type="domain" description="Signal transduction histidine kinase subgroup 3 dimerisation and phosphoacceptor" evidence="10">
    <location>
        <begin position="167"/>
        <end position="232"/>
    </location>
</feature>
<keyword evidence="3" id="KW-0597">Phosphoprotein</keyword>
<evidence type="ECO:0000256" key="6">
    <source>
        <dbReference type="ARBA" id="ARBA00022777"/>
    </source>
</evidence>
<gene>
    <name evidence="11" type="ORF">AVDCRST_MAG24-1885</name>
</gene>
<dbReference type="InterPro" id="IPR011712">
    <property type="entry name" value="Sig_transdc_His_kin_sub3_dim/P"/>
</dbReference>
<evidence type="ECO:0000256" key="4">
    <source>
        <dbReference type="ARBA" id="ARBA00022679"/>
    </source>
</evidence>
<evidence type="ECO:0000259" key="10">
    <source>
        <dbReference type="Pfam" id="PF07730"/>
    </source>
</evidence>
<evidence type="ECO:0000256" key="8">
    <source>
        <dbReference type="ARBA" id="ARBA00023012"/>
    </source>
</evidence>
<dbReference type="InterPro" id="IPR050482">
    <property type="entry name" value="Sensor_HK_TwoCompSys"/>
</dbReference>
<dbReference type="PANTHER" id="PTHR24421:SF10">
    <property type="entry name" value="NITRATE_NITRITE SENSOR PROTEIN NARQ"/>
    <property type="match status" value="1"/>
</dbReference>
<keyword evidence="7" id="KW-0067">ATP-binding</keyword>
<evidence type="ECO:0000256" key="3">
    <source>
        <dbReference type="ARBA" id="ARBA00022553"/>
    </source>
</evidence>
<dbReference type="GO" id="GO:0000155">
    <property type="term" value="F:phosphorelay sensor kinase activity"/>
    <property type="evidence" value="ECO:0007669"/>
    <property type="project" value="InterPro"/>
</dbReference>
<name>A0A6J4M8F5_9ACTN</name>
<feature type="transmembrane region" description="Helical" evidence="9">
    <location>
        <begin position="6"/>
        <end position="25"/>
    </location>
</feature>
<keyword evidence="6" id="KW-0418">Kinase</keyword>
<evidence type="ECO:0000256" key="5">
    <source>
        <dbReference type="ARBA" id="ARBA00022741"/>
    </source>
</evidence>
<feature type="transmembrane region" description="Helical" evidence="9">
    <location>
        <begin position="125"/>
        <end position="145"/>
    </location>
</feature>
<dbReference type="PANTHER" id="PTHR24421">
    <property type="entry name" value="NITRATE/NITRITE SENSOR PROTEIN NARX-RELATED"/>
    <property type="match status" value="1"/>
</dbReference>
<evidence type="ECO:0000256" key="1">
    <source>
        <dbReference type="ARBA" id="ARBA00000085"/>
    </source>
</evidence>
<dbReference type="Gene3D" id="3.30.565.10">
    <property type="entry name" value="Histidine kinase-like ATPase, C-terminal domain"/>
    <property type="match status" value="1"/>
</dbReference>
<dbReference type="EC" id="2.7.13.3" evidence="2"/>
<keyword evidence="9" id="KW-0812">Transmembrane</keyword>
<dbReference type="GO" id="GO:0046983">
    <property type="term" value="F:protein dimerization activity"/>
    <property type="evidence" value="ECO:0007669"/>
    <property type="project" value="InterPro"/>
</dbReference>
<feature type="transmembrane region" description="Helical" evidence="9">
    <location>
        <begin position="32"/>
        <end position="50"/>
    </location>
</feature>
<dbReference type="Gene3D" id="1.20.5.1930">
    <property type="match status" value="1"/>
</dbReference>
<dbReference type="Pfam" id="PF07730">
    <property type="entry name" value="HisKA_3"/>
    <property type="match status" value="1"/>
</dbReference>
<keyword evidence="5" id="KW-0547">Nucleotide-binding</keyword>
<evidence type="ECO:0000256" key="7">
    <source>
        <dbReference type="ARBA" id="ARBA00022840"/>
    </source>
</evidence>
<dbReference type="CDD" id="cd16917">
    <property type="entry name" value="HATPase_UhpB-NarQ-NarX-like"/>
    <property type="match status" value="1"/>
</dbReference>
<keyword evidence="4" id="KW-0808">Transferase</keyword>
<accession>A0A6J4M8F5</accession>